<evidence type="ECO:0000313" key="2">
    <source>
        <dbReference type="EMBL" id="REG25262.1"/>
    </source>
</evidence>
<evidence type="ECO:0000313" key="3">
    <source>
        <dbReference type="Proteomes" id="UP000257076"/>
    </source>
</evidence>
<dbReference type="AlphaFoldDB" id="A0A3E0B2A5"/>
<dbReference type="Proteomes" id="UP000257076">
    <property type="component" value="Unassembled WGS sequence"/>
</dbReference>
<gene>
    <name evidence="2" type="ORF">DFR63_0288</name>
</gene>
<keyword evidence="3" id="KW-1185">Reference proteome</keyword>
<dbReference type="InterPro" id="IPR010982">
    <property type="entry name" value="Lambda_DNA-bd_dom_sf"/>
</dbReference>
<dbReference type="CDD" id="cd00093">
    <property type="entry name" value="HTH_XRE"/>
    <property type="match status" value="1"/>
</dbReference>
<dbReference type="Pfam" id="PF01381">
    <property type="entry name" value="HTH_3"/>
    <property type="match status" value="1"/>
</dbReference>
<proteinExistence type="predicted"/>
<reference evidence="2 3" key="1">
    <citation type="submission" date="2018-08" db="EMBL/GenBank/DDBJ databases">
        <title>Genomic Encyclopedia of Type Strains, Phase IV (KMG-IV): sequencing the most valuable type-strain genomes for metagenomic binning, comparative biology and taxonomic classification.</title>
        <authorList>
            <person name="Goeker M."/>
        </authorList>
    </citation>
    <scope>NUCLEOTIDE SEQUENCE [LARGE SCALE GENOMIC DNA]</scope>
    <source>
        <strain evidence="2 3">DSM 17274</strain>
    </source>
</reference>
<dbReference type="GO" id="GO:0003677">
    <property type="term" value="F:DNA binding"/>
    <property type="evidence" value="ECO:0007669"/>
    <property type="project" value="UniProtKB-KW"/>
</dbReference>
<dbReference type="RefSeq" id="WP_115883966.1">
    <property type="nucleotide sequence ID" value="NZ_CBCSHX010000001.1"/>
</dbReference>
<sequence length="69" mass="8042">MAHRLEEIRKSKGITQTHVALKLGYKTSSYYNSIEKDKNYVPKLDMAYKLSEILNEPLEELFPNEKILA</sequence>
<dbReference type="OrthoDB" id="9808239at2"/>
<name>A0A3E0B2A5_9STAP</name>
<feature type="domain" description="HTH cro/C1-type" evidence="1">
    <location>
        <begin position="5"/>
        <end position="61"/>
    </location>
</feature>
<dbReference type="Gene3D" id="1.10.260.40">
    <property type="entry name" value="lambda repressor-like DNA-binding domains"/>
    <property type="match status" value="1"/>
</dbReference>
<keyword evidence="2" id="KW-0238">DNA-binding</keyword>
<dbReference type="PROSITE" id="PS50943">
    <property type="entry name" value="HTH_CROC1"/>
    <property type="match status" value="1"/>
</dbReference>
<protein>
    <submittedName>
        <fullName evidence="2">DNA-binding XRE family transcriptional regulator</fullName>
    </submittedName>
</protein>
<evidence type="ECO:0000259" key="1">
    <source>
        <dbReference type="PROSITE" id="PS50943"/>
    </source>
</evidence>
<dbReference type="InterPro" id="IPR001387">
    <property type="entry name" value="Cro/C1-type_HTH"/>
</dbReference>
<dbReference type="SUPFAM" id="SSF47413">
    <property type="entry name" value="lambda repressor-like DNA-binding domains"/>
    <property type="match status" value="1"/>
</dbReference>
<organism evidence="2 3">
    <name type="scientific">Jeotgalicoccus halotolerans</name>
    <dbReference type="NCBI Taxonomy" id="157227"/>
    <lineage>
        <taxon>Bacteria</taxon>
        <taxon>Bacillati</taxon>
        <taxon>Bacillota</taxon>
        <taxon>Bacilli</taxon>
        <taxon>Bacillales</taxon>
        <taxon>Staphylococcaceae</taxon>
        <taxon>Jeotgalicoccus</taxon>
    </lineage>
</organism>
<dbReference type="EMBL" id="QUMW01000009">
    <property type="protein sequence ID" value="REG25262.1"/>
    <property type="molecule type" value="Genomic_DNA"/>
</dbReference>
<dbReference type="SMART" id="SM00530">
    <property type="entry name" value="HTH_XRE"/>
    <property type="match status" value="1"/>
</dbReference>
<comment type="caution">
    <text evidence="2">The sequence shown here is derived from an EMBL/GenBank/DDBJ whole genome shotgun (WGS) entry which is preliminary data.</text>
</comment>
<accession>A0A3E0B2A5</accession>